<feature type="domain" description="B12-binding" evidence="1">
    <location>
        <begin position="84"/>
        <end position="211"/>
    </location>
</feature>
<dbReference type="PROSITE" id="PS51332">
    <property type="entry name" value="B12_BINDING"/>
    <property type="match status" value="1"/>
</dbReference>
<dbReference type="Proteomes" id="UP001342826">
    <property type="component" value="Unassembled WGS sequence"/>
</dbReference>
<evidence type="ECO:0000259" key="1">
    <source>
        <dbReference type="PROSITE" id="PS51332"/>
    </source>
</evidence>
<accession>A0ABU6NXT1</accession>
<keyword evidence="3" id="KW-1185">Reference proteome</keyword>
<dbReference type="Gene3D" id="3.40.50.280">
    <property type="entry name" value="Cobalamin-binding domain"/>
    <property type="match status" value="1"/>
</dbReference>
<dbReference type="InterPro" id="IPR003759">
    <property type="entry name" value="Cbl-bd_cap"/>
</dbReference>
<dbReference type="Pfam" id="PF02310">
    <property type="entry name" value="B12-binding"/>
    <property type="match status" value="1"/>
</dbReference>
<dbReference type="SUPFAM" id="SSF52242">
    <property type="entry name" value="Cobalamin (vitamin B12)-binding domain"/>
    <property type="match status" value="1"/>
</dbReference>
<proteinExistence type="predicted"/>
<evidence type="ECO:0000313" key="2">
    <source>
        <dbReference type="EMBL" id="MED4401937.1"/>
    </source>
</evidence>
<dbReference type="RefSeq" id="WP_066226727.1">
    <property type="nucleotide sequence ID" value="NZ_JARTFQ010000002.1"/>
</dbReference>
<gene>
    <name evidence="2" type="ORF">P9271_11475</name>
</gene>
<name>A0ABU6NXT1_9BACI</name>
<dbReference type="EMBL" id="JARTFS010000008">
    <property type="protein sequence ID" value="MED4401937.1"/>
    <property type="molecule type" value="Genomic_DNA"/>
</dbReference>
<dbReference type="InterPro" id="IPR036594">
    <property type="entry name" value="Meth_synthase_dom"/>
</dbReference>
<evidence type="ECO:0000313" key="3">
    <source>
        <dbReference type="Proteomes" id="UP001342826"/>
    </source>
</evidence>
<dbReference type="InterPro" id="IPR006158">
    <property type="entry name" value="Cobalamin-bd"/>
</dbReference>
<comment type="caution">
    <text evidence="2">The sequence shown here is derived from an EMBL/GenBank/DDBJ whole genome shotgun (WGS) entry which is preliminary data.</text>
</comment>
<protein>
    <submittedName>
        <fullName evidence="2">Cobalamin-dependent protein</fullName>
    </submittedName>
</protein>
<dbReference type="InterPro" id="IPR036724">
    <property type="entry name" value="Cobalamin-bd_sf"/>
</dbReference>
<dbReference type="GeneID" id="301140234"/>
<dbReference type="Pfam" id="PF02607">
    <property type="entry name" value="B12-binding_2"/>
    <property type="match status" value="1"/>
</dbReference>
<sequence>MYDIKQLASFLLDGDSLKVWEYIQKNKRLSLHEIYENMITPAMRYIGFLWENNEITVADEHLATATCDFVLSKLGYNAEKIKLDQKAMFLCLEGEQHYIGLKMVNNLFEEHGWETKYFGPNLPLEYALTAALEWKPNVIGLSVSIVYHLPKLKEYIAELVNLPHKPQVLIGGRLAAKYDLVPYCTDNTIILTDLLSTKEWLKNYHMGGKQNAAL</sequence>
<dbReference type="CDD" id="cd02065">
    <property type="entry name" value="B12-binding_like"/>
    <property type="match status" value="1"/>
</dbReference>
<dbReference type="Gene3D" id="1.10.1240.10">
    <property type="entry name" value="Methionine synthase domain"/>
    <property type="match status" value="1"/>
</dbReference>
<reference evidence="2 3" key="1">
    <citation type="submission" date="2023-03" db="EMBL/GenBank/DDBJ databases">
        <title>Bacillus Genome Sequencing.</title>
        <authorList>
            <person name="Dunlap C."/>
        </authorList>
    </citation>
    <scope>NUCLEOTIDE SEQUENCE [LARGE SCALE GENOMIC DNA]</scope>
    <source>
        <strain evidence="2 3">NRS-1717</strain>
    </source>
</reference>
<organism evidence="2 3">
    <name type="scientific">Metabacillus fastidiosus</name>
    <dbReference type="NCBI Taxonomy" id="1458"/>
    <lineage>
        <taxon>Bacteria</taxon>
        <taxon>Bacillati</taxon>
        <taxon>Bacillota</taxon>
        <taxon>Bacilli</taxon>
        <taxon>Bacillales</taxon>
        <taxon>Bacillaceae</taxon>
        <taxon>Metabacillus</taxon>
    </lineage>
</organism>